<dbReference type="InterPro" id="IPR036390">
    <property type="entry name" value="WH_DNA-bd_sf"/>
</dbReference>
<dbReference type="EMBL" id="BMLM01000002">
    <property type="protein sequence ID" value="GGN87195.1"/>
    <property type="molecule type" value="Genomic_DNA"/>
</dbReference>
<evidence type="ECO:0000313" key="5">
    <source>
        <dbReference type="EMBL" id="GGN87195.1"/>
    </source>
</evidence>
<dbReference type="InterPro" id="IPR036388">
    <property type="entry name" value="WH-like_DNA-bd_sf"/>
</dbReference>
<dbReference type="CDD" id="cd07377">
    <property type="entry name" value="WHTH_GntR"/>
    <property type="match status" value="1"/>
</dbReference>
<comment type="caution">
    <text evidence="5">The sequence shown here is derived from an EMBL/GenBank/DDBJ whole genome shotgun (WGS) entry which is preliminary data.</text>
</comment>
<keyword evidence="3" id="KW-0804">Transcription</keyword>
<evidence type="ECO:0000256" key="3">
    <source>
        <dbReference type="ARBA" id="ARBA00023163"/>
    </source>
</evidence>
<keyword evidence="1" id="KW-0805">Transcription regulation</keyword>
<dbReference type="Pfam" id="PF00392">
    <property type="entry name" value="GntR"/>
    <property type="match status" value="1"/>
</dbReference>
<keyword evidence="2" id="KW-0238">DNA-binding</keyword>
<dbReference type="PRINTS" id="PR00035">
    <property type="entry name" value="HTHGNTR"/>
</dbReference>
<dbReference type="PROSITE" id="PS50949">
    <property type="entry name" value="HTH_GNTR"/>
    <property type="match status" value="1"/>
</dbReference>
<feature type="domain" description="HTH gntR-type" evidence="4">
    <location>
        <begin position="22"/>
        <end position="90"/>
    </location>
</feature>
<dbReference type="Gene3D" id="1.10.10.10">
    <property type="entry name" value="Winged helix-like DNA-binding domain superfamily/Winged helix DNA-binding domain"/>
    <property type="match status" value="1"/>
</dbReference>
<sequence length="247" mass="25805">MTDRNGAAAEIAAHLGALPVGASPVAGVADRLLTLFTSGDLAPGTRLPSERQLAESLGVGRSAIREALAALEILGVVSTRPGSGTYLRDGVSELLPQTLRWGMLVGGEHTEELIEVRAGLEILAARTAATRASDDAIAEMRAAIQRMRDAGDDLHAFVEADVSFHIAVAAASGNRILLDLLQIVRSLLRVWVDRSVNDPAQAAIAMREHEHACEAIASRDPEAAAASMAAHMETASARLTALAAAGR</sequence>
<dbReference type="RefSeq" id="WP_229679640.1">
    <property type="nucleotide sequence ID" value="NZ_BAABBD010000003.1"/>
</dbReference>
<evidence type="ECO:0000256" key="1">
    <source>
        <dbReference type="ARBA" id="ARBA00023015"/>
    </source>
</evidence>
<gene>
    <name evidence="5" type="ORF">GCM10010968_21460</name>
</gene>
<keyword evidence="6" id="KW-1185">Reference proteome</keyword>
<dbReference type="SMART" id="SM00895">
    <property type="entry name" value="FCD"/>
    <property type="match status" value="1"/>
</dbReference>
<reference evidence="6" key="1">
    <citation type="journal article" date="2019" name="Int. J. Syst. Evol. Microbiol.">
        <title>The Global Catalogue of Microorganisms (GCM) 10K type strain sequencing project: providing services to taxonomists for standard genome sequencing and annotation.</title>
        <authorList>
            <consortium name="The Broad Institute Genomics Platform"/>
            <consortium name="The Broad Institute Genome Sequencing Center for Infectious Disease"/>
            <person name="Wu L."/>
            <person name="Ma J."/>
        </authorList>
    </citation>
    <scope>NUCLEOTIDE SEQUENCE [LARGE SCALE GENOMIC DNA]</scope>
    <source>
        <strain evidence="6">CGMCC 1.6960</strain>
    </source>
</reference>
<dbReference type="InterPro" id="IPR011711">
    <property type="entry name" value="GntR_C"/>
</dbReference>
<dbReference type="PANTHER" id="PTHR43537">
    <property type="entry name" value="TRANSCRIPTIONAL REGULATOR, GNTR FAMILY"/>
    <property type="match status" value="1"/>
</dbReference>
<dbReference type="SMART" id="SM00345">
    <property type="entry name" value="HTH_GNTR"/>
    <property type="match status" value="1"/>
</dbReference>
<evidence type="ECO:0000259" key="4">
    <source>
        <dbReference type="PROSITE" id="PS50949"/>
    </source>
</evidence>
<dbReference type="Gene3D" id="1.20.120.530">
    <property type="entry name" value="GntR ligand-binding domain-like"/>
    <property type="match status" value="1"/>
</dbReference>
<name>A0ABQ2KM58_9MICO</name>
<dbReference type="SUPFAM" id="SSF46785">
    <property type="entry name" value="Winged helix' DNA-binding domain"/>
    <property type="match status" value="1"/>
</dbReference>
<evidence type="ECO:0000256" key="2">
    <source>
        <dbReference type="ARBA" id="ARBA00023125"/>
    </source>
</evidence>
<evidence type="ECO:0000313" key="6">
    <source>
        <dbReference type="Proteomes" id="UP000626982"/>
    </source>
</evidence>
<dbReference type="InterPro" id="IPR000524">
    <property type="entry name" value="Tscrpt_reg_HTH_GntR"/>
</dbReference>
<dbReference type="Pfam" id="PF07729">
    <property type="entry name" value="FCD"/>
    <property type="match status" value="1"/>
</dbReference>
<dbReference type="SUPFAM" id="SSF48008">
    <property type="entry name" value="GntR ligand-binding domain-like"/>
    <property type="match status" value="1"/>
</dbReference>
<accession>A0ABQ2KM58</accession>
<proteinExistence type="predicted"/>
<organism evidence="5 6">
    <name type="scientific">Agrococcus terreus</name>
    <dbReference type="NCBI Taxonomy" id="574649"/>
    <lineage>
        <taxon>Bacteria</taxon>
        <taxon>Bacillati</taxon>
        <taxon>Actinomycetota</taxon>
        <taxon>Actinomycetes</taxon>
        <taxon>Micrococcales</taxon>
        <taxon>Microbacteriaceae</taxon>
        <taxon>Agrococcus</taxon>
    </lineage>
</organism>
<dbReference type="PANTHER" id="PTHR43537:SF5">
    <property type="entry name" value="UXU OPERON TRANSCRIPTIONAL REGULATOR"/>
    <property type="match status" value="1"/>
</dbReference>
<protein>
    <submittedName>
        <fullName evidence="5">Transcriptional regulator</fullName>
    </submittedName>
</protein>
<dbReference type="InterPro" id="IPR008920">
    <property type="entry name" value="TF_FadR/GntR_C"/>
</dbReference>
<dbReference type="Proteomes" id="UP000626982">
    <property type="component" value="Unassembled WGS sequence"/>
</dbReference>